<dbReference type="Gene3D" id="3.80.10.10">
    <property type="entry name" value="Ribonuclease Inhibitor"/>
    <property type="match status" value="1"/>
</dbReference>
<dbReference type="InterPro" id="IPR001611">
    <property type="entry name" value="Leu-rich_rpt"/>
</dbReference>
<dbReference type="SMART" id="SM00368">
    <property type="entry name" value="LRR_RI"/>
    <property type="match status" value="3"/>
</dbReference>
<name>A0A448XG94_9PLAT</name>
<dbReference type="AlphaFoldDB" id="A0A448XG94"/>
<evidence type="ECO:0000313" key="4">
    <source>
        <dbReference type="EMBL" id="VEL36080.1"/>
    </source>
</evidence>
<dbReference type="OrthoDB" id="341587at2759"/>
<keyword evidence="2" id="KW-0963">Cytoplasm</keyword>
<comment type="subcellular location">
    <subcellularLocation>
        <location evidence="1">Cytoplasm</location>
        <location evidence="1">Cytoskeleton</location>
    </subcellularLocation>
</comment>
<dbReference type="InterPro" id="IPR052410">
    <property type="entry name" value="DRC5"/>
</dbReference>
<comment type="caution">
    <text evidence="4">The sequence shown here is derived from an EMBL/GenBank/DDBJ whole genome shotgun (WGS) entry which is preliminary data.</text>
</comment>
<dbReference type="Proteomes" id="UP000784294">
    <property type="component" value="Unassembled WGS sequence"/>
</dbReference>
<dbReference type="Pfam" id="PF13516">
    <property type="entry name" value="LRR_6"/>
    <property type="match status" value="3"/>
</dbReference>
<reference evidence="4" key="1">
    <citation type="submission" date="2018-11" db="EMBL/GenBank/DDBJ databases">
        <authorList>
            <consortium name="Pathogen Informatics"/>
        </authorList>
    </citation>
    <scope>NUCLEOTIDE SEQUENCE</scope>
</reference>
<dbReference type="PANTHER" id="PTHR24107">
    <property type="entry name" value="YNEIN REGULATORY COMPLEX SUBUNIT 5"/>
    <property type="match status" value="1"/>
</dbReference>
<keyword evidence="5" id="KW-1185">Reference proteome</keyword>
<proteinExistence type="predicted"/>
<sequence length="167" mass="18597">MDRLDISLVLAKLPKLSELTLSYTMKDCGMNFEWILFQFTGKDCLNLSRGVRAHSNLRVLVLTQSRVDCERCRVLVSHLLDHSTLQVLDLSHNLIADRGGRALGKLLNGRCQLVSLRLANNWLHGPGGQALAHALSKPACKLIELNLRLNRMQDDGGVAIGKVEYIL</sequence>
<organism evidence="4 5">
    <name type="scientific">Protopolystoma xenopodis</name>
    <dbReference type="NCBI Taxonomy" id="117903"/>
    <lineage>
        <taxon>Eukaryota</taxon>
        <taxon>Metazoa</taxon>
        <taxon>Spiralia</taxon>
        <taxon>Lophotrochozoa</taxon>
        <taxon>Platyhelminthes</taxon>
        <taxon>Monogenea</taxon>
        <taxon>Polyopisthocotylea</taxon>
        <taxon>Polystomatidea</taxon>
        <taxon>Polystomatidae</taxon>
        <taxon>Protopolystoma</taxon>
    </lineage>
</organism>
<dbReference type="PANTHER" id="PTHR24107:SF20">
    <property type="entry name" value="DYNEIN REGULATORY COMPLEX SUBUNIT 5"/>
    <property type="match status" value="1"/>
</dbReference>
<evidence type="ECO:0000313" key="5">
    <source>
        <dbReference type="Proteomes" id="UP000784294"/>
    </source>
</evidence>
<evidence type="ECO:0000256" key="1">
    <source>
        <dbReference type="ARBA" id="ARBA00004245"/>
    </source>
</evidence>
<gene>
    <name evidence="4" type="ORF">PXEA_LOCUS29520</name>
</gene>
<protein>
    <submittedName>
        <fullName evidence="4">Uncharacterized protein</fullName>
    </submittedName>
</protein>
<dbReference type="SUPFAM" id="SSF52047">
    <property type="entry name" value="RNI-like"/>
    <property type="match status" value="1"/>
</dbReference>
<evidence type="ECO:0000256" key="3">
    <source>
        <dbReference type="ARBA" id="ARBA00023212"/>
    </source>
</evidence>
<keyword evidence="3" id="KW-0206">Cytoskeleton</keyword>
<dbReference type="EMBL" id="CAAALY010251362">
    <property type="protein sequence ID" value="VEL36080.1"/>
    <property type="molecule type" value="Genomic_DNA"/>
</dbReference>
<dbReference type="GO" id="GO:0005856">
    <property type="term" value="C:cytoskeleton"/>
    <property type="evidence" value="ECO:0007669"/>
    <property type="project" value="UniProtKB-SubCell"/>
</dbReference>
<dbReference type="InterPro" id="IPR032675">
    <property type="entry name" value="LRR_dom_sf"/>
</dbReference>
<evidence type="ECO:0000256" key="2">
    <source>
        <dbReference type="ARBA" id="ARBA00022490"/>
    </source>
</evidence>
<accession>A0A448XG94</accession>